<dbReference type="Pfam" id="PF01535">
    <property type="entry name" value="PPR"/>
    <property type="match status" value="3"/>
</dbReference>
<evidence type="ECO:0000256" key="1">
    <source>
        <dbReference type="ARBA" id="ARBA00022737"/>
    </source>
</evidence>
<evidence type="ECO:0000256" key="2">
    <source>
        <dbReference type="PROSITE-ProRule" id="PRU00708"/>
    </source>
</evidence>
<keyword evidence="3" id="KW-1133">Transmembrane helix</keyword>
<accession>A0A834WPJ0</accession>
<dbReference type="Proteomes" id="UP000634136">
    <property type="component" value="Unassembled WGS sequence"/>
</dbReference>
<dbReference type="OrthoDB" id="185373at2759"/>
<dbReference type="Pfam" id="PF13812">
    <property type="entry name" value="PPR_3"/>
    <property type="match status" value="1"/>
</dbReference>
<dbReference type="GO" id="GO:0003723">
    <property type="term" value="F:RNA binding"/>
    <property type="evidence" value="ECO:0007669"/>
    <property type="project" value="InterPro"/>
</dbReference>
<evidence type="ECO:0000256" key="3">
    <source>
        <dbReference type="SAM" id="Phobius"/>
    </source>
</evidence>
<gene>
    <name evidence="4" type="ORF">G2W53_022833</name>
</gene>
<feature type="repeat" description="PPR" evidence="2">
    <location>
        <begin position="226"/>
        <end position="260"/>
    </location>
</feature>
<dbReference type="NCBIfam" id="TIGR00756">
    <property type="entry name" value="PPR"/>
    <property type="match status" value="6"/>
</dbReference>
<reference evidence="4" key="1">
    <citation type="submission" date="2020-09" db="EMBL/GenBank/DDBJ databases">
        <title>Genome-Enabled Discovery of Anthraquinone Biosynthesis in Senna tora.</title>
        <authorList>
            <person name="Kang S.-H."/>
            <person name="Pandey R.P."/>
            <person name="Lee C.-M."/>
            <person name="Sim J.-S."/>
            <person name="Jeong J.-T."/>
            <person name="Choi B.-S."/>
            <person name="Jung M."/>
            <person name="Ginzburg D."/>
            <person name="Zhao K."/>
            <person name="Won S.Y."/>
            <person name="Oh T.-J."/>
            <person name="Yu Y."/>
            <person name="Kim N.-H."/>
            <person name="Lee O.R."/>
            <person name="Lee T.-H."/>
            <person name="Bashyal P."/>
            <person name="Kim T.-S."/>
            <person name="Lee W.-H."/>
            <person name="Kawkins C."/>
            <person name="Kim C.-K."/>
            <person name="Kim J.S."/>
            <person name="Ahn B.O."/>
            <person name="Rhee S.Y."/>
            <person name="Sohng J.K."/>
        </authorList>
    </citation>
    <scope>NUCLEOTIDE SEQUENCE</scope>
    <source>
        <tissue evidence="4">Leaf</tissue>
    </source>
</reference>
<dbReference type="PANTHER" id="PTHR47926:SF487">
    <property type="entry name" value="REPEAT (TPR)-LIKE SUPERFAMILY PROTEIN, PUTATIVE-RELATED"/>
    <property type="match status" value="1"/>
</dbReference>
<keyword evidence="3" id="KW-0472">Membrane</keyword>
<dbReference type="InterPro" id="IPR046960">
    <property type="entry name" value="PPR_At4g14850-like_plant"/>
</dbReference>
<dbReference type="EMBL" id="JAAIUW010000007">
    <property type="protein sequence ID" value="KAF7824689.1"/>
    <property type="molecule type" value="Genomic_DNA"/>
</dbReference>
<dbReference type="FunFam" id="1.25.40.10:FF:001383">
    <property type="entry name" value="Pentatricopeptide repeat-containing protein mitochondrial"/>
    <property type="match status" value="1"/>
</dbReference>
<feature type="transmembrane region" description="Helical" evidence="3">
    <location>
        <begin position="737"/>
        <end position="759"/>
    </location>
</feature>
<dbReference type="InterPro" id="IPR002885">
    <property type="entry name" value="PPR_rpt"/>
</dbReference>
<dbReference type="PROSITE" id="PS51375">
    <property type="entry name" value="PPR"/>
    <property type="match status" value="7"/>
</dbReference>
<dbReference type="Pfam" id="PF13041">
    <property type="entry name" value="PPR_2"/>
    <property type="match status" value="2"/>
</dbReference>
<dbReference type="InterPro" id="IPR011990">
    <property type="entry name" value="TPR-like_helical_dom_sf"/>
</dbReference>
<keyword evidence="5" id="KW-1185">Reference proteome</keyword>
<name>A0A834WPJ0_9FABA</name>
<feature type="repeat" description="PPR" evidence="2">
    <location>
        <begin position="261"/>
        <end position="295"/>
    </location>
</feature>
<feature type="repeat" description="PPR" evidence="2">
    <location>
        <begin position="398"/>
        <end position="428"/>
    </location>
</feature>
<feature type="repeat" description="PPR" evidence="2">
    <location>
        <begin position="160"/>
        <end position="190"/>
    </location>
</feature>
<organism evidence="4 5">
    <name type="scientific">Senna tora</name>
    <dbReference type="NCBI Taxonomy" id="362788"/>
    <lineage>
        <taxon>Eukaryota</taxon>
        <taxon>Viridiplantae</taxon>
        <taxon>Streptophyta</taxon>
        <taxon>Embryophyta</taxon>
        <taxon>Tracheophyta</taxon>
        <taxon>Spermatophyta</taxon>
        <taxon>Magnoliopsida</taxon>
        <taxon>eudicotyledons</taxon>
        <taxon>Gunneridae</taxon>
        <taxon>Pentapetalae</taxon>
        <taxon>rosids</taxon>
        <taxon>fabids</taxon>
        <taxon>Fabales</taxon>
        <taxon>Fabaceae</taxon>
        <taxon>Caesalpinioideae</taxon>
        <taxon>Cassia clade</taxon>
        <taxon>Senna</taxon>
    </lineage>
</organism>
<sequence length="802" mass="86842">MRSTLFIRNHLINFATNHPSFRSEPNAYAEVIDIYARDRAIQLGKKLHAHLIIKGFAHFTVIASKLIALYIECGTFSLARKLFDKIPVTNVRRWIALIGTSTRCGFHEEALGVFSEMQTEGLKPNVFVIPSILKACGHLCNLRTGEKIHGIILKCSFQLDAFVSSALIDMYSKCTRIEKARRVFDEMLVKDLVSVNAIVSGYAQQGLAKDALMVVESMRALGIKPNVVTWNSLISGFSQKGDPAMGSKLFKMMIADGVQPDVISWTSVISGLVQNFRCEEAFDVFKQMLDDGFCPTSATISTLLPACASAAKVRRGRELHSYALVIGVGEDIYVRSAMVDMYSKCGFIYEARTIFHQMPVKNTVTFNSMIFGYANHGYCDEAIELFRVMEKESRGKLDHLTFTAVLTACCHAGDIELGQSLFKIMQERYKIEPRLEHYACMVDLFGRAGKLDEAFTMIKAMPIEPDLFVWGALLAACRNHGREDLAEVAANHLSELEPESVGNRLLLSSLYADAGKWGKVERLKRMLKKRKLRKFPGCSWIDRKGFLKNGFGFRNSSVSTAGITGGNKGFSGINGNGFLTKGNGFGIKGLGNGFFTKGIGFRTKGLGNGFFTKGIGFGTKGLGNGFLTKGIGFGTKGLGNGFLTKGIGLGNGFFTNGIGFGTKGLGKGFFTKGIGLTKGLVNGFLTKGIGFGIKGLGNNGFFTKGIGFGIKGLGNGFFTKGIGLRNGFFTSGIGNGFSSAIGIGFGIIGFLTIGMNGFFNMGFGGNNGFTIIGLTMGSGFLKNGFLNMGFGGRNPLNFSSPS</sequence>
<dbReference type="FunFam" id="1.25.40.10:FF:000344">
    <property type="entry name" value="Pentatricopeptide repeat-containing protein"/>
    <property type="match status" value="1"/>
</dbReference>
<dbReference type="Pfam" id="PF20431">
    <property type="entry name" value="E_motif"/>
    <property type="match status" value="1"/>
</dbReference>
<feature type="repeat" description="PPR" evidence="2">
    <location>
        <begin position="90"/>
        <end position="124"/>
    </location>
</feature>
<keyword evidence="1" id="KW-0677">Repeat</keyword>
<dbReference type="FunFam" id="1.25.40.10:FF:000090">
    <property type="entry name" value="Pentatricopeptide repeat-containing protein, chloroplastic"/>
    <property type="match status" value="1"/>
</dbReference>
<evidence type="ECO:0000313" key="4">
    <source>
        <dbReference type="EMBL" id="KAF7824689.1"/>
    </source>
</evidence>
<proteinExistence type="predicted"/>
<dbReference type="Gene3D" id="1.25.40.10">
    <property type="entry name" value="Tetratricopeptide repeat domain"/>
    <property type="match status" value="4"/>
</dbReference>
<comment type="caution">
    <text evidence="4">The sequence shown here is derived from an EMBL/GenBank/DDBJ whole genome shotgun (WGS) entry which is preliminary data.</text>
</comment>
<dbReference type="InterPro" id="IPR046848">
    <property type="entry name" value="E_motif"/>
</dbReference>
<dbReference type="AlphaFoldDB" id="A0A834WPJ0"/>
<feature type="repeat" description="PPR" evidence="2">
    <location>
        <begin position="191"/>
        <end position="225"/>
    </location>
</feature>
<feature type="repeat" description="PPR" evidence="2">
    <location>
        <begin position="362"/>
        <end position="392"/>
    </location>
</feature>
<dbReference type="GO" id="GO:0009451">
    <property type="term" value="P:RNA modification"/>
    <property type="evidence" value="ECO:0007669"/>
    <property type="project" value="InterPro"/>
</dbReference>
<protein>
    <submittedName>
        <fullName evidence="4">Pentatricopeptide repeat-containing protein</fullName>
    </submittedName>
</protein>
<dbReference type="PANTHER" id="PTHR47926">
    <property type="entry name" value="PENTATRICOPEPTIDE REPEAT-CONTAINING PROTEIN"/>
    <property type="match status" value="1"/>
</dbReference>
<evidence type="ECO:0000313" key="5">
    <source>
        <dbReference type="Proteomes" id="UP000634136"/>
    </source>
</evidence>
<keyword evidence="3" id="KW-0812">Transmembrane</keyword>